<sequence length="245" mass="28139">MTFKEISALQITTKQNFQTNLKKLKEAISKNKKDSITLTPELMLSGFSYQKMEEASEFSKIATQELLQMSADRTIITTMIEKKNHRFYNNLKVFSKGELIHKQSKHHLFTLGDEHLHFEAGSVDEIIPFYIDSIKCAALICFELRFVELWQKVRGVDIVFVPVQWGKQRKHHLETLSRALAIINQCFVVVSASSNLQMAKSSSIITPYGNVYSNEDSENITHKIDLKEVAKMRKYIDTGINECSK</sequence>
<accession>A0A2X3BHG7</accession>
<dbReference type="GO" id="GO:0050152">
    <property type="term" value="F:omega-amidase activity"/>
    <property type="evidence" value="ECO:0007669"/>
    <property type="project" value="TreeGrafter"/>
</dbReference>
<dbReference type="SUPFAM" id="SSF56317">
    <property type="entry name" value="Carbon-nitrogen hydrolase"/>
    <property type="match status" value="1"/>
</dbReference>
<evidence type="ECO:0000259" key="1">
    <source>
        <dbReference type="PROSITE" id="PS50263"/>
    </source>
</evidence>
<feature type="domain" description="CN hydrolase" evidence="1">
    <location>
        <begin position="1"/>
        <end position="231"/>
    </location>
</feature>
<dbReference type="PANTHER" id="PTHR47799:SF1">
    <property type="entry name" value="OMEGA-AMIDASE YAFV"/>
    <property type="match status" value="1"/>
</dbReference>
<evidence type="ECO:0000313" key="3">
    <source>
        <dbReference type="Proteomes" id="UP000250166"/>
    </source>
</evidence>
<dbReference type="CDD" id="cd07197">
    <property type="entry name" value="nitrilase"/>
    <property type="match status" value="1"/>
</dbReference>
<dbReference type="InterPro" id="IPR003010">
    <property type="entry name" value="C-N_Hydrolase"/>
</dbReference>
<proteinExistence type="predicted"/>
<dbReference type="PROSITE" id="PS50263">
    <property type="entry name" value="CN_HYDROLASE"/>
    <property type="match status" value="1"/>
</dbReference>
<reference evidence="2 3" key="1">
    <citation type="submission" date="2018-06" db="EMBL/GenBank/DDBJ databases">
        <authorList>
            <consortium name="Pathogen Informatics"/>
            <person name="Doyle S."/>
        </authorList>
    </citation>
    <scope>NUCLEOTIDE SEQUENCE [LARGE SCALE GENOMIC DNA]</scope>
    <source>
        <strain evidence="2 3">NCTC13102</strain>
    </source>
</reference>
<dbReference type="RefSeq" id="WP_112058675.1">
    <property type="nucleotide sequence ID" value="NZ_UAWL01000006.1"/>
</dbReference>
<dbReference type="GO" id="GO:0016829">
    <property type="term" value="F:lyase activity"/>
    <property type="evidence" value="ECO:0007669"/>
    <property type="project" value="UniProtKB-KW"/>
</dbReference>
<dbReference type="InterPro" id="IPR036526">
    <property type="entry name" value="C-N_Hydrolase_sf"/>
</dbReference>
<protein>
    <submittedName>
        <fullName evidence="2">Putative nitrilase/cyanide hydratase</fullName>
        <ecNumber evidence="2">4.2.1.-</ecNumber>
    </submittedName>
</protein>
<gene>
    <name evidence="2" type="ORF">NCTC13102_01213</name>
</gene>
<dbReference type="Gene3D" id="3.60.110.10">
    <property type="entry name" value="Carbon-nitrogen hydrolase"/>
    <property type="match status" value="1"/>
</dbReference>
<dbReference type="InterPro" id="IPR052737">
    <property type="entry name" value="Omega-amidase_YafV"/>
</dbReference>
<dbReference type="AlphaFoldDB" id="A0A2X3BHG7"/>
<organism evidence="2 3">
    <name type="scientific">Helicobacter fennelliae</name>
    <dbReference type="NCBI Taxonomy" id="215"/>
    <lineage>
        <taxon>Bacteria</taxon>
        <taxon>Pseudomonadati</taxon>
        <taxon>Campylobacterota</taxon>
        <taxon>Epsilonproteobacteria</taxon>
        <taxon>Campylobacterales</taxon>
        <taxon>Helicobacteraceae</taxon>
        <taxon>Helicobacter</taxon>
    </lineage>
</organism>
<dbReference type="Pfam" id="PF00795">
    <property type="entry name" value="CN_hydrolase"/>
    <property type="match status" value="1"/>
</dbReference>
<dbReference type="PANTHER" id="PTHR47799">
    <property type="entry name" value="OMEGA-AMIDASE YAFV"/>
    <property type="match status" value="1"/>
</dbReference>
<dbReference type="GO" id="GO:0106008">
    <property type="term" value="F:2-oxoglutaramate amidase activity"/>
    <property type="evidence" value="ECO:0007669"/>
    <property type="project" value="TreeGrafter"/>
</dbReference>
<name>A0A2X3BHG7_9HELI</name>
<dbReference type="EC" id="4.2.1.-" evidence="2"/>
<dbReference type="EMBL" id="UAWL01000006">
    <property type="protein sequence ID" value="SQB98746.1"/>
    <property type="molecule type" value="Genomic_DNA"/>
</dbReference>
<keyword evidence="2" id="KW-0456">Lyase</keyword>
<evidence type="ECO:0000313" key="2">
    <source>
        <dbReference type="EMBL" id="SQB98746.1"/>
    </source>
</evidence>
<dbReference type="Proteomes" id="UP000250166">
    <property type="component" value="Unassembled WGS sequence"/>
</dbReference>